<organism evidence="1">
    <name type="scientific">Arundo donax</name>
    <name type="common">Giant reed</name>
    <name type="synonym">Donax arundinaceus</name>
    <dbReference type="NCBI Taxonomy" id="35708"/>
    <lineage>
        <taxon>Eukaryota</taxon>
        <taxon>Viridiplantae</taxon>
        <taxon>Streptophyta</taxon>
        <taxon>Embryophyta</taxon>
        <taxon>Tracheophyta</taxon>
        <taxon>Spermatophyta</taxon>
        <taxon>Magnoliopsida</taxon>
        <taxon>Liliopsida</taxon>
        <taxon>Poales</taxon>
        <taxon>Poaceae</taxon>
        <taxon>PACMAD clade</taxon>
        <taxon>Arundinoideae</taxon>
        <taxon>Arundineae</taxon>
        <taxon>Arundo</taxon>
    </lineage>
</organism>
<evidence type="ECO:0000313" key="1">
    <source>
        <dbReference type="EMBL" id="JAD89983.1"/>
    </source>
</evidence>
<protein>
    <submittedName>
        <fullName evidence="1">Uncharacterized protein</fullName>
    </submittedName>
</protein>
<accession>A0A0A9DTG3</accession>
<reference evidence="1" key="2">
    <citation type="journal article" date="2015" name="Data Brief">
        <title>Shoot transcriptome of the giant reed, Arundo donax.</title>
        <authorList>
            <person name="Barrero R.A."/>
            <person name="Guerrero F.D."/>
            <person name="Moolhuijzen P."/>
            <person name="Goolsby J.A."/>
            <person name="Tidwell J."/>
            <person name="Bellgard S.E."/>
            <person name="Bellgard M.I."/>
        </authorList>
    </citation>
    <scope>NUCLEOTIDE SEQUENCE</scope>
    <source>
        <tissue evidence="1">Shoot tissue taken approximately 20 cm above the soil surface</tissue>
    </source>
</reference>
<reference evidence="1" key="1">
    <citation type="submission" date="2014-09" db="EMBL/GenBank/DDBJ databases">
        <authorList>
            <person name="Magalhaes I.L.F."/>
            <person name="Oliveira U."/>
            <person name="Santos F.R."/>
            <person name="Vidigal T.H.D.A."/>
            <person name="Brescovit A.D."/>
            <person name="Santos A.J."/>
        </authorList>
    </citation>
    <scope>NUCLEOTIDE SEQUENCE</scope>
    <source>
        <tissue evidence="1">Shoot tissue taken approximately 20 cm above the soil surface</tissue>
    </source>
</reference>
<dbReference type="AlphaFoldDB" id="A0A0A9DTG3"/>
<name>A0A0A9DTG3_ARUDO</name>
<proteinExistence type="predicted"/>
<dbReference type="EMBL" id="GBRH01207912">
    <property type="protein sequence ID" value="JAD89983.1"/>
    <property type="molecule type" value="Transcribed_RNA"/>
</dbReference>
<sequence length="88" mass="9803">MCITIESTRLKCSTNSRSWRDQPDPVFLQPSVGWVCPPPLLWSYCRTRRRTPQASCFHAGACVFLFQLGSFPVCAGSIHLAQASSRDA</sequence>